<comment type="caution">
    <text evidence="2">The sequence shown here is derived from an EMBL/GenBank/DDBJ whole genome shotgun (WGS) entry which is preliminary data.</text>
</comment>
<protein>
    <recommendedName>
        <fullName evidence="4">DUF4179 domain-containing protein</fullName>
    </recommendedName>
</protein>
<dbReference type="EMBL" id="JACHGK010000042">
    <property type="protein sequence ID" value="MBB6448008.1"/>
    <property type="molecule type" value="Genomic_DNA"/>
</dbReference>
<proteinExistence type="predicted"/>
<feature type="chain" id="PRO_5039511286" description="DUF4179 domain-containing protein" evidence="1">
    <location>
        <begin position="19"/>
        <end position="335"/>
    </location>
</feature>
<evidence type="ECO:0000313" key="2">
    <source>
        <dbReference type="EMBL" id="MBB6448008.1"/>
    </source>
</evidence>
<dbReference type="PROSITE" id="PS51257">
    <property type="entry name" value="PROKAR_LIPOPROTEIN"/>
    <property type="match status" value="1"/>
</dbReference>
<keyword evidence="1" id="KW-0732">Signal</keyword>
<name>A0A7X0HWA7_9BACI</name>
<dbReference type="RefSeq" id="WP_184530470.1">
    <property type="nucleotide sequence ID" value="NZ_JACHGK010000042.1"/>
</dbReference>
<reference evidence="2 3" key="1">
    <citation type="submission" date="2020-08" db="EMBL/GenBank/DDBJ databases">
        <title>Genomic Encyclopedia of Type Strains, Phase IV (KMG-IV): sequencing the most valuable type-strain genomes for metagenomic binning, comparative biology and taxonomic classification.</title>
        <authorList>
            <person name="Goeker M."/>
        </authorList>
    </citation>
    <scope>NUCLEOTIDE SEQUENCE [LARGE SCALE GENOMIC DNA]</scope>
    <source>
        <strain evidence="2 3">DSM 5391</strain>
    </source>
</reference>
<keyword evidence="3" id="KW-1185">Reference proteome</keyword>
<gene>
    <name evidence="2" type="ORF">HNR53_004734</name>
</gene>
<dbReference type="Proteomes" id="UP000531594">
    <property type="component" value="Unassembled WGS sequence"/>
</dbReference>
<sequence>MSKKIFITFLLMISILSACSSKSQSFIAESVNGQAELITVESDEEEKIFSSNHIDDTGLRIEINQGYGQVIDQTIYDEEHDITVHFEGVMTDDKETKLLLTYQSQTTNLKNYYLDIFEGETSINLIVGNKQKKLDTVGWGSRYYNSKENRVVEAESFESIKEYEGQDIRLEIENLTIYDDQETRKVKTKWPLGFKLDQTAILERETVEINKEFNFEKETYKIKRVEFSPLETRVVVTGSDTKLQTDENGIQYEVMSKLEQKLLNARKVDKEYGYIVDDKKSGVFLKSAGERVDPIFSKGEVSGEDDEYVMIFAPVKDRQDCILEVDNDIKIQLTK</sequence>
<evidence type="ECO:0008006" key="4">
    <source>
        <dbReference type="Google" id="ProtNLM"/>
    </source>
</evidence>
<organism evidence="2 3">
    <name type="scientific">Bacillus benzoevorans</name>
    <dbReference type="NCBI Taxonomy" id="1456"/>
    <lineage>
        <taxon>Bacteria</taxon>
        <taxon>Bacillati</taxon>
        <taxon>Bacillota</taxon>
        <taxon>Bacilli</taxon>
        <taxon>Bacillales</taxon>
        <taxon>Bacillaceae</taxon>
        <taxon>Bacillus</taxon>
    </lineage>
</organism>
<accession>A0A7X0HWA7</accession>
<evidence type="ECO:0000256" key="1">
    <source>
        <dbReference type="SAM" id="SignalP"/>
    </source>
</evidence>
<dbReference type="AlphaFoldDB" id="A0A7X0HWA7"/>
<feature type="signal peptide" evidence="1">
    <location>
        <begin position="1"/>
        <end position="18"/>
    </location>
</feature>
<evidence type="ECO:0000313" key="3">
    <source>
        <dbReference type="Proteomes" id="UP000531594"/>
    </source>
</evidence>